<dbReference type="InterPro" id="IPR005184">
    <property type="entry name" value="DUF306_Meta_HslJ"/>
</dbReference>
<dbReference type="InterPro" id="IPR007298">
    <property type="entry name" value="Cu-R_lipoprotein_NlpE"/>
</dbReference>
<name>A0A4U5TQL4_9FLAO</name>
<dbReference type="AlphaFoldDB" id="A0A4U5TQL4"/>
<sequence length="266" mass="29881">MMNNLSLIFLALLFIGVSCKKKSDTADQKQNTPENTETQKKLPTTDNSQNALDWDGTYQGVLPCADCMGIETQITLNNDLTYTKTQKYLGKSDSTFSSKGQFKWNEAGSKIYLDKNEKQAYQVGENKLFALDLEGKKISGDLEDLYILNKLSEDLRWLETYWSLTAINGQAIDPASLQNEAHLIFRVNDSLVAGSGGCNRLSGSYTLKPNQGIGFSQMRSTMMACENMSVEQELNKSLQKVTQYKLQDNSLKFLNQDSQVILEFIK</sequence>
<organism evidence="3 4">
    <name type="scientific">Mesohalobacter halotolerans</name>
    <dbReference type="NCBI Taxonomy" id="1883405"/>
    <lineage>
        <taxon>Bacteria</taxon>
        <taxon>Pseudomonadati</taxon>
        <taxon>Bacteroidota</taxon>
        <taxon>Flavobacteriia</taxon>
        <taxon>Flavobacteriales</taxon>
        <taxon>Flavobacteriaceae</taxon>
        <taxon>Mesohalobacter</taxon>
    </lineage>
</organism>
<dbReference type="RefSeq" id="WP_138931599.1">
    <property type="nucleotide sequence ID" value="NZ_SWMU01000002.1"/>
</dbReference>
<dbReference type="EMBL" id="SWMU01000002">
    <property type="protein sequence ID" value="TKS56497.1"/>
    <property type="molecule type" value="Genomic_DNA"/>
</dbReference>
<protein>
    <submittedName>
        <fullName evidence="3">META domain-containing protein</fullName>
    </submittedName>
</protein>
<reference evidence="3 4" key="1">
    <citation type="submission" date="2019-04" db="EMBL/GenBank/DDBJ databases">
        <title>Psychroflexus halotolerans sp. nov., isolated from a marine solar saltern.</title>
        <authorList>
            <person name="Feng X."/>
        </authorList>
    </citation>
    <scope>NUCLEOTIDE SEQUENCE [LARGE SCALE GENOMIC DNA]</scope>
    <source>
        <strain evidence="3 4">WDS2C27</strain>
    </source>
</reference>
<gene>
    <name evidence="3" type="ORF">FCN74_05520</name>
</gene>
<dbReference type="Pfam" id="PF04170">
    <property type="entry name" value="NlpE"/>
    <property type="match status" value="1"/>
</dbReference>
<feature type="domain" description="DUF306" evidence="2">
    <location>
        <begin position="159"/>
        <end position="264"/>
    </location>
</feature>
<dbReference type="PANTHER" id="PTHR35535">
    <property type="entry name" value="HEAT SHOCK PROTEIN HSLJ"/>
    <property type="match status" value="1"/>
</dbReference>
<dbReference type="InterPro" id="IPR038670">
    <property type="entry name" value="HslJ-like_sf"/>
</dbReference>
<dbReference type="InterPro" id="IPR053147">
    <property type="entry name" value="Hsp_HslJ-like"/>
</dbReference>
<dbReference type="Gene3D" id="2.40.128.640">
    <property type="match status" value="1"/>
</dbReference>
<accession>A0A4U5TQL4</accession>
<dbReference type="Proteomes" id="UP000306552">
    <property type="component" value="Unassembled WGS sequence"/>
</dbReference>
<evidence type="ECO:0000313" key="3">
    <source>
        <dbReference type="EMBL" id="TKS56497.1"/>
    </source>
</evidence>
<dbReference type="Gene3D" id="2.40.128.270">
    <property type="match status" value="1"/>
</dbReference>
<dbReference type="OrthoDB" id="5348860at2"/>
<evidence type="ECO:0000256" key="1">
    <source>
        <dbReference type="SAM" id="MobiDB-lite"/>
    </source>
</evidence>
<dbReference type="Pfam" id="PF03724">
    <property type="entry name" value="META"/>
    <property type="match status" value="1"/>
</dbReference>
<comment type="caution">
    <text evidence="3">The sequence shown here is derived from an EMBL/GenBank/DDBJ whole genome shotgun (WGS) entry which is preliminary data.</text>
</comment>
<evidence type="ECO:0000313" key="4">
    <source>
        <dbReference type="Proteomes" id="UP000306552"/>
    </source>
</evidence>
<proteinExistence type="predicted"/>
<feature type="compositionally biased region" description="Polar residues" evidence="1">
    <location>
        <begin position="28"/>
        <end position="49"/>
    </location>
</feature>
<dbReference type="PANTHER" id="PTHR35535:SF1">
    <property type="entry name" value="HEAT SHOCK PROTEIN HSLJ"/>
    <property type="match status" value="1"/>
</dbReference>
<feature type="region of interest" description="Disordered" evidence="1">
    <location>
        <begin position="25"/>
        <end position="49"/>
    </location>
</feature>
<keyword evidence="4" id="KW-1185">Reference proteome</keyword>
<evidence type="ECO:0000259" key="2">
    <source>
        <dbReference type="Pfam" id="PF03724"/>
    </source>
</evidence>